<reference evidence="2 3" key="1">
    <citation type="journal article" date="2015" name="Appl. Environ. Microbiol.">
        <title>Effects of actin-like proteins encoded by two Bacillus pumilus phages on unstable lysogeny, revealed by genomic analysis.</title>
        <authorList>
            <person name="Yuan Y."/>
            <person name="Peng Q."/>
            <person name="Wu D."/>
            <person name="Kou Z."/>
            <person name="Wu Y."/>
            <person name="Liu P."/>
            <person name="Gao M."/>
        </authorList>
    </citation>
    <scope>NUCLEOTIDE SEQUENCE [LARGE SCALE GENOMIC DNA]</scope>
</reference>
<dbReference type="OrthoDB" id="10287at10239"/>
<sequence length="189" mass="21547">MVYMSKLNLVRYAREFWVTLAEFSSTRDTANYSDTASVKAAVRTFVVKSAADKYIAFRGEKQIKNILAENVHNPLFDPQDFTGTRTALIHWSMLPQLEERFKADKKQAKDYQEFVEKATEYIESTKSTTAAPTEDSTEALGNYTQTLLSLKKQVSEIEKEMEVYNKNRTKLLEAISILEGLEIGSNPKL</sequence>
<keyword evidence="1" id="KW-0175">Coiled coil</keyword>
<dbReference type="KEGG" id="vg:26797860"/>
<name>A0A0A0PKT3_9CAUD</name>
<dbReference type="GeneID" id="26797860"/>
<accession>A0A0A0PKT3</accession>
<evidence type="ECO:0000313" key="2">
    <source>
        <dbReference type="EMBL" id="AHJ87476.1"/>
    </source>
</evidence>
<gene>
    <name evidence="2" type="ORF">Bp8pC_045</name>
</gene>
<dbReference type="RefSeq" id="YP_009226953.1">
    <property type="nucleotide sequence ID" value="NC_029121.1"/>
</dbReference>
<organism evidence="2 3">
    <name type="scientific">Bacillus phage Bp8p-C</name>
    <dbReference type="NCBI Taxonomy" id="1445810"/>
    <lineage>
        <taxon>Viruses</taxon>
        <taxon>Duplodnaviria</taxon>
        <taxon>Heunggongvirae</taxon>
        <taxon>Uroviricota</taxon>
        <taxon>Caudoviricetes</taxon>
        <taxon>Herelleviridae</taxon>
        <taxon>Bastillevirinae</taxon>
        <taxon>Agatevirus</taxon>
        <taxon>Agatevirus Bp8pC</taxon>
    </lineage>
</organism>
<proteinExistence type="predicted"/>
<evidence type="ECO:0000313" key="3">
    <source>
        <dbReference type="Proteomes" id="UP000030232"/>
    </source>
</evidence>
<dbReference type="EMBL" id="KJ010547">
    <property type="protein sequence ID" value="AHJ87476.1"/>
    <property type="molecule type" value="Genomic_DNA"/>
</dbReference>
<keyword evidence="3" id="KW-1185">Reference proteome</keyword>
<evidence type="ECO:0000256" key="1">
    <source>
        <dbReference type="SAM" id="Coils"/>
    </source>
</evidence>
<feature type="coiled-coil region" evidence="1">
    <location>
        <begin position="140"/>
        <end position="174"/>
    </location>
</feature>
<protein>
    <submittedName>
        <fullName evidence="2">Uncharacterized protein</fullName>
    </submittedName>
</protein>
<dbReference type="Proteomes" id="UP000030232">
    <property type="component" value="Segment"/>
</dbReference>